<evidence type="ECO:0000256" key="1">
    <source>
        <dbReference type="ARBA" id="ARBA00000274"/>
    </source>
</evidence>
<dbReference type="RefSeq" id="WP_344674699.1">
    <property type="nucleotide sequence ID" value="NZ_BAAAZI010000009.1"/>
</dbReference>
<comment type="similarity">
    <text evidence="2">Belongs to the LOG family.</text>
</comment>
<dbReference type="Gene3D" id="3.40.50.450">
    <property type="match status" value="1"/>
</dbReference>
<name>A0ABP7YU64_9SPHI</name>
<dbReference type="Proteomes" id="UP001500101">
    <property type="component" value="Unassembled WGS sequence"/>
</dbReference>
<dbReference type="EMBL" id="BAAAZI010000009">
    <property type="protein sequence ID" value="GAA4141351.1"/>
    <property type="molecule type" value="Genomic_DNA"/>
</dbReference>
<dbReference type="Pfam" id="PF03641">
    <property type="entry name" value="Lysine_decarbox"/>
    <property type="match status" value="1"/>
</dbReference>
<dbReference type="InterPro" id="IPR031100">
    <property type="entry name" value="LOG_fam"/>
</dbReference>
<proteinExistence type="inferred from homology"/>
<dbReference type="EC" id="3.2.2.n1" evidence="2"/>
<evidence type="ECO:0000313" key="3">
    <source>
        <dbReference type="EMBL" id="GAA4141351.1"/>
    </source>
</evidence>
<evidence type="ECO:0000313" key="4">
    <source>
        <dbReference type="Proteomes" id="UP001500101"/>
    </source>
</evidence>
<reference evidence="4" key="1">
    <citation type="journal article" date="2019" name="Int. J. Syst. Evol. Microbiol.">
        <title>The Global Catalogue of Microorganisms (GCM) 10K type strain sequencing project: providing services to taxonomists for standard genome sequencing and annotation.</title>
        <authorList>
            <consortium name="The Broad Institute Genomics Platform"/>
            <consortium name="The Broad Institute Genome Sequencing Center for Infectious Disease"/>
            <person name="Wu L."/>
            <person name="Ma J."/>
        </authorList>
    </citation>
    <scope>NUCLEOTIDE SEQUENCE [LARGE SCALE GENOMIC DNA]</scope>
    <source>
        <strain evidence="4">JCM 16704</strain>
    </source>
</reference>
<comment type="caution">
    <text evidence="3">The sequence shown here is derived from an EMBL/GenBank/DDBJ whole genome shotgun (WGS) entry which is preliminary data.</text>
</comment>
<keyword evidence="2" id="KW-0203">Cytokinin biosynthesis</keyword>
<keyword evidence="2" id="KW-0378">Hydrolase</keyword>
<dbReference type="PANTHER" id="PTHR43393:SF2">
    <property type="entry name" value="CYTOKININ RIBOSIDE 5'-MONOPHOSPHATE PHOSPHORIBOHYDROLASE"/>
    <property type="match status" value="1"/>
</dbReference>
<dbReference type="NCBIfam" id="TIGR00730">
    <property type="entry name" value="Rossman fold protein, TIGR00730 family"/>
    <property type="match status" value="1"/>
</dbReference>
<dbReference type="InterPro" id="IPR052341">
    <property type="entry name" value="LOG_family_nucleotidases"/>
</dbReference>
<sequence length="250" mass="28698">MSNKFVREEISFFKGARNRLLELKYVFGVFFQFMKGFRTLHFVGPCVTVFGSARFDENHPYYKQARSVSAKLADIGFTIMTGGGPGIMEAANRGAKDVNGASVGCNIVLPHEQMHNPYMDKFVNIDYFFVRKELLRKYSFAFVIMPGGFGTLDEFFETLTLIQTKKISQFPIVIMGLEYHKSIKEHVELMIEAKTISPEDQDLLLFTDDIQEAVDHIYKYADTNKVIKLKEPKPSWILGEPKLRREKKAI</sequence>
<organism evidence="3 4">
    <name type="scientific">Sphingobacterium kyonggiense</name>
    <dbReference type="NCBI Taxonomy" id="714075"/>
    <lineage>
        <taxon>Bacteria</taxon>
        <taxon>Pseudomonadati</taxon>
        <taxon>Bacteroidota</taxon>
        <taxon>Sphingobacteriia</taxon>
        <taxon>Sphingobacteriales</taxon>
        <taxon>Sphingobacteriaceae</taxon>
        <taxon>Sphingobacterium</taxon>
    </lineage>
</organism>
<dbReference type="SUPFAM" id="SSF102405">
    <property type="entry name" value="MCP/YpsA-like"/>
    <property type="match status" value="1"/>
</dbReference>
<protein>
    <recommendedName>
        <fullName evidence="2">Cytokinin riboside 5'-monophosphate phosphoribohydrolase</fullName>
        <ecNumber evidence="2">3.2.2.n1</ecNumber>
    </recommendedName>
</protein>
<dbReference type="PANTHER" id="PTHR43393">
    <property type="entry name" value="CYTOKININ RIBOSIDE 5'-MONOPHOSPHATE PHOSPHORIBOHYDROLASE"/>
    <property type="match status" value="1"/>
</dbReference>
<gene>
    <name evidence="3" type="ORF">GCM10022216_21320</name>
</gene>
<dbReference type="InterPro" id="IPR005269">
    <property type="entry name" value="LOG"/>
</dbReference>
<keyword evidence="4" id="KW-1185">Reference proteome</keyword>
<accession>A0ABP7YU64</accession>
<comment type="catalytic activity">
    <reaction evidence="1">
        <text>AMP + H2O = D-ribose 5-phosphate + adenine</text>
        <dbReference type="Rhea" id="RHEA:20129"/>
        <dbReference type="ChEBI" id="CHEBI:15377"/>
        <dbReference type="ChEBI" id="CHEBI:16708"/>
        <dbReference type="ChEBI" id="CHEBI:78346"/>
        <dbReference type="ChEBI" id="CHEBI:456215"/>
        <dbReference type="EC" id="3.2.2.4"/>
    </reaction>
</comment>
<evidence type="ECO:0000256" key="2">
    <source>
        <dbReference type="RuleBase" id="RU363015"/>
    </source>
</evidence>